<gene>
    <name evidence="2" type="ORF">QFZ46_003830</name>
</gene>
<feature type="transmembrane region" description="Helical" evidence="1">
    <location>
        <begin position="241"/>
        <end position="261"/>
    </location>
</feature>
<keyword evidence="1" id="KW-0472">Membrane</keyword>
<keyword evidence="3" id="KW-1185">Reference proteome</keyword>
<evidence type="ECO:0000256" key="1">
    <source>
        <dbReference type="SAM" id="Phobius"/>
    </source>
</evidence>
<comment type="caution">
    <text evidence="2">The sequence shown here is derived from an EMBL/GenBank/DDBJ whole genome shotgun (WGS) entry which is preliminary data.</text>
</comment>
<evidence type="ECO:0000313" key="2">
    <source>
        <dbReference type="EMBL" id="MDQ0645670.1"/>
    </source>
</evidence>
<reference evidence="2 3" key="1">
    <citation type="submission" date="2023-07" db="EMBL/GenBank/DDBJ databases">
        <title>Comparative genomics of wheat-associated soil bacteria to identify genetic determinants of phenazine resistance.</title>
        <authorList>
            <person name="Mouncey N."/>
        </authorList>
    </citation>
    <scope>NUCLEOTIDE SEQUENCE [LARGE SCALE GENOMIC DNA]</scope>
    <source>
        <strain evidence="2 3">W2I7</strain>
    </source>
</reference>
<keyword evidence="1" id="KW-1133">Transmembrane helix</keyword>
<name>A0ABU0PED2_9MICO</name>
<accession>A0ABU0PED2</accession>
<dbReference type="RefSeq" id="WP_307364156.1">
    <property type="nucleotide sequence ID" value="NZ_JAUSXK010000001.1"/>
</dbReference>
<evidence type="ECO:0000313" key="3">
    <source>
        <dbReference type="Proteomes" id="UP001239085"/>
    </source>
</evidence>
<sequence length="308" mass="34066">MKIAQQHVTLVHRYPVWAGDNADMTRILTVLERESEALLPVHIEAKTARSRRELERVDSMIDRLMTDIDGRGDFARPSEGARLERYQAAREDAVRRIDEEKSEAAGAALLSLAIQDRGGRRVFNGDAESCVTYLVGREYDSISVEAPAFDVPEHQVSLTADKERGMHLRVFSTDDRWATATMTYLQKEAGGGSPWWGFMRSTPFLLASYVIALAFILYNIGDFIAKVTTDTGTFPQAVGTYVWMLWSVLVLAGSLLGVRLTQAWIRAFEVVPDGSRPRGRMVVAWFAGAAAAIALSVVANVVTDALRG</sequence>
<proteinExistence type="predicted"/>
<keyword evidence="1" id="KW-0812">Transmembrane</keyword>
<feature type="transmembrane region" description="Helical" evidence="1">
    <location>
        <begin position="282"/>
        <end position="302"/>
    </location>
</feature>
<dbReference type="EMBL" id="JAUSXK010000001">
    <property type="protein sequence ID" value="MDQ0645670.1"/>
    <property type="molecule type" value="Genomic_DNA"/>
</dbReference>
<organism evidence="2 3">
    <name type="scientific">Microbacterium murale</name>
    <dbReference type="NCBI Taxonomy" id="1081040"/>
    <lineage>
        <taxon>Bacteria</taxon>
        <taxon>Bacillati</taxon>
        <taxon>Actinomycetota</taxon>
        <taxon>Actinomycetes</taxon>
        <taxon>Micrococcales</taxon>
        <taxon>Microbacteriaceae</taxon>
        <taxon>Microbacterium</taxon>
    </lineage>
</organism>
<dbReference type="InterPro" id="IPR036259">
    <property type="entry name" value="MFS_trans_sf"/>
</dbReference>
<dbReference type="Proteomes" id="UP001239085">
    <property type="component" value="Unassembled WGS sequence"/>
</dbReference>
<feature type="transmembrane region" description="Helical" evidence="1">
    <location>
        <begin position="204"/>
        <end position="221"/>
    </location>
</feature>
<protein>
    <submittedName>
        <fullName evidence="2">Uncharacterized protein</fullName>
    </submittedName>
</protein>
<dbReference type="SUPFAM" id="SSF103473">
    <property type="entry name" value="MFS general substrate transporter"/>
    <property type="match status" value="1"/>
</dbReference>